<evidence type="ECO:0000313" key="1">
    <source>
        <dbReference type="EMBL" id="BAD54168.1"/>
    </source>
</evidence>
<sequence>MGGMAAPVVHITVEKKDAQHVTPSVSIPRTSLSTFRGGRQGDVIHATVGKNMIDNYNTKIKESSIFAYSVNST</sequence>
<reference evidence="2" key="2">
    <citation type="journal article" date="2008" name="Nucleic Acids Res.">
        <title>The rice annotation project database (RAP-DB): 2008 update.</title>
        <authorList>
            <consortium name="The rice annotation project (RAP)"/>
        </authorList>
    </citation>
    <scope>GENOME REANNOTATION</scope>
    <source>
        <strain evidence="2">cv. Nipponbare</strain>
    </source>
</reference>
<organism evidence="1 2">
    <name type="scientific">Oryza sativa subsp. japonica</name>
    <name type="common">Rice</name>
    <dbReference type="NCBI Taxonomy" id="39947"/>
    <lineage>
        <taxon>Eukaryota</taxon>
        <taxon>Viridiplantae</taxon>
        <taxon>Streptophyta</taxon>
        <taxon>Embryophyta</taxon>
        <taxon>Tracheophyta</taxon>
        <taxon>Spermatophyta</taxon>
        <taxon>Magnoliopsida</taxon>
        <taxon>Liliopsida</taxon>
        <taxon>Poales</taxon>
        <taxon>Poaceae</taxon>
        <taxon>BOP clade</taxon>
        <taxon>Oryzoideae</taxon>
        <taxon>Oryzeae</taxon>
        <taxon>Oryzinae</taxon>
        <taxon>Oryza</taxon>
        <taxon>Oryza sativa</taxon>
    </lineage>
</organism>
<evidence type="ECO:0000313" key="2">
    <source>
        <dbReference type="Proteomes" id="UP000000763"/>
    </source>
</evidence>
<dbReference type="Proteomes" id="UP000000763">
    <property type="component" value="Chromosome 6"/>
</dbReference>
<dbReference type="AlphaFoldDB" id="Q5Z7E6"/>
<dbReference type="EMBL" id="AP004740">
    <property type="protein sequence ID" value="BAD54168.1"/>
    <property type="molecule type" value="Genomic_DNA"/>
</dbReference>
<reference evidence="2" key="1">
    <citation type="journal article" date="2005" name="Nature">
        <title>The map-based sequence of the rice genome.</title>
        <authorList>
            <consortium name="International rice genome sequencing project (IRGSP)"/>
            <person name="Matsumoto T."/>
            <person name="Wu J."/>
            <person name="Kanamori H."/>
            <person name="Katayose Y."/>
            <person name="Fujisawa M."/>
            <person name="Namiki N."/>
            <person name="Mizuno H."/>
            <person name="Yamamoto K."/>
            <person name="Antonio B.A."/>
            <person name="Baba T."/>
            <person name="Sakata K."/>
            <person name="Nagamura Y."/>
            <person name="Aoki H."/>
            <person name="Arikawa K."/>
            <person name="Arita K."/>
            <person name="Bito T."/>
            <person name="Chiden Y."/>
            <person name="Fujitsuka N."/>
            <person name="Fukunaka R."/>
            <person name="Hamada M."/>
            <person name="Harada C."/>
            <person name="Hayashi A."/>
            <person name="Hijishita S."/>
            <person name="Honda M."/>
            <person name="Hosokawa S."/>
            <person name="Ichikawa Y."/>
            <person name="Idonuma A."/>
            <person name="Iijima M."/>
            <person name="Ikeda M."/>
            <person name="Ikeno M."/>
            <person name="Ito K."/>
            <person name="Ito S."/>
            <person name="Ito T."/>
            <person name="Ito Y."/>
            <person name="Ito Y."/>
            <person name="Iwabuchi A."/>
            <person name="Kamiya K."/>
            <person name="Karasawa W."/>
            <person name="Kurita K."/>
            <person name="Katagiri S."/>
            <person name="Kikuta A."/>
            <person name="Kobayashi H."/>
            <person name="Kobayashi N."/>
            <person name="Machita K."/>
            <person name="Maehara T."/>
            <person name="Masukawa M."/>
            <person name="Mizubayashi T."/>
            <person name="Mukai Y."/>
            <person name="Nagasaki H."/>
            <person name="Nagata Y."/>
            <person name="Naito S."/>
            <person name="Nakashima M."/>
            <person name="Nakama Y."/>
            <person name="Nakamichi Y."/>
            <person name="Nakamura M."/>
            <person name="Meguro A."/>
            <person name="Negishi M."/>
            <person name="Ohta I."/>
            <person name="Ohta T."/>
            <person name="Okamoto M."/>
            <person name="Ono N."/>
            <person name="Saji S."/>
            <person name="Sakaguchi M."/>
            <person name="Sakai K."/>
            <person name="Shibata M."/>
            <person name="Shimokawa T."/>
            <person name="Song J."/>
            <person name="Takazaki Y."/>
            <person name="Terasawa K."/>
            <person name="Tsugane M."/>
            <person name="Tsuji K."/>
            <person name="Ueda S."/>
            <person name="Waki K."/>
            <person name="Yamagata H."/>
            <person name="Yamamoto M."/>
            <person name="Yamamoto S."/>
            <person name="Yamane H."/>
            <person name="Yoshiki S."/>
            <person name="Yoshihara R."/>
            <person name="Yukawa K."/>
            <person name="Zhong H."/>
            <person name="Yano M."/>
            <person name="Yuan Q."/>
            <person name="Ouyang S."/>
            <person name="Liu J."/>
            <person name="Jones K.M."/>
            <person name="Gansberger K."/>
            <person name="Moffat K."/>
            <person name="Hill J."/>
            <person name="Bera J."/>
            <person name="Fadrosh D."/>
            <person name="Jin S."/>
            <person name="Johri S."/>
            <person name="Kim M."/>
            <person name="Overton L."/>
            <person name="Reardon M."/>
            <person name="Tsitrin T."/>
            <person name="Vuong H."/>
            <person name="Weaver B."/>
            <person name="Ciecko A."/>
            <person name="Tallon L."/>
            <person name="Jackson J."/>
            <person name="Pai G."/>
            <person name="Aken S.V."/>
            <person name="Utterback T."/>
            <person name="Reidmuller S."/>
            <person name="Feldblyum T."/>
            <person name="Hsiao J."/>
            <person name="Zismann V."/>
            <person name="Iobst S."/>
            <person name="de Vazeille A.R."/>
            <person name="Buell C.R."/>
            <person name="Ying K."/>
            <person name="Li Y."/>
            <person name="Lu T."/>
            <person name="Huang Y."/>
            <person name="Zhao Q."/>
            <person name="Feng Q."/>
            <person name="Zhang L."/>
            <person name="Zhu J."/>
            <person name="Weng Q."/>
            <person name="Mu J."/>
            <person name="Lu Y."/>
            <person name="Fan D."/>
            <person name="Liu Y."/>
            <person name="Guan J."/>
            <person name="Zhang Y."/>
            <person name="Yu S."/>
            <person name="Liu X."/>
            <person name="Zhang Y."/>
            <person name="Hong G."/>
            <person name="Han B."/>
            <person name="Choisne N."/>
            <person name="Demange N."/>
            <person name="Orjeda G."/>
            <person name="Samain S."/>
            <person name="Cattolico L."/>
            <person name="Pelletier E."/>
            <person name="Couloux A."/>
            <person name="Segurens B."/>
            <person name="Wincker P."/>
            <person name="D'Hont A."/>
            <person name="Scarpelli C."/>
            <person name="Weissenbach J."/>
            <person name="Salanoubat M."/>
            <person name="Quetier F."/>
            <person name="Yu Y."/>
            <person name="Kim H.R."/>
            <person name="Rambo T."/>
            <person name="Currie J."/>
            <person name="Collura K."/>
            <person name="Luo M."/>
            <person name="Yang T."/>
            <person name="Ammiraju J.S.S."/>
            <person name="Engler F."/>
            <person name="Soderlund C."/>
            <person name="Wing R.A."/>
            <person name="Palmer L.E."/>
            <person name="de la Bastide M."/>
            <person name="Spiegel L."/>
            <person name="Nascimento L."/>
            <person name="Zutavern T."/>
            <person name="O'Shaughnessy A."/>
            <person name="Dike S."/>
            <person name="Dedhia N."/>
            <person name="Preston R."/>
            <person name="Balija V."/>
            <person name="McCombie W.R."/>
            <person name="Chow T."/>
            <person name="Chen H."/>
            <person name="Chung M."/>
            <person name="Chen C."/>
            <person name="Shaw J."/>
            <person name="Wu H."/>
            <person name="Hsiao K."/>
            <person name="Chao Y."/>
            <person name="Chu M."/>
            <person name="Cheng C."/>
            <person name="Hour A."/>
            <person name="Lee P."/>
            <person name="Lin S."/>
            <person name="Lin Y."/>
            <person name="Liou J."/>
            <person name="Liu S."/>
            <person name="Hsing Y."/>
            <person name="Raghuvanshi S."/>
            <person name="Mohanty A."/>
            <person name="Bharti A.K."/>
            <person name="Gaur A."/>
            <person name="Gupta V."/>
            <person name="Kumar D."/>
            <person name="Ravi V."/>
            <person name="Vij S."/>
            <person name="Kapur A."/>
            <person name="Khurana P."/>
            <person name="Khurana P."/>
            <person name="Khurana J.P."/>
            <person name="Tyagi A.K."/>
            <person name="Gaikwad K."/>
            <person name="Singh A."/>
            <person name="Dalal V."/>
            <person name="Srivastava S."/>
            <person name="Dixit A."/>
            <person name="Pal A.K."/>
            <person name="Ghazi I.A."/>
            <person name="Yadav M."/>
            <person name="Pandit A."/>
            <person name="Bhargava A."/>
            <person name="Sureshbabu K."/>
            <person name="Batra K."/>
            <person name="Sharma T.R."/>
            <person name="Mohapatra T."/>
            <person name="Singh N.K."/>
            <person name="Messing J."/>
            <person name="Nelson A.B."/>
            <person name="Fuks G."/>
            <person name="Kavchok S."/>
            <person name="Keizer G."/>
            <person name="Linton E."/>
            <person name="Llaca V."/>
            <person name="Song R."/>
            <person name="Tanyolac B."/>
            <person name="Young S."/>
            <person name="Ho-Il K."/>
            <person name="Hahn J.H."/>
            <person name="Sangsakoo G."/>
            <person name="Vanavichit A."/>
            <person name="de Mattos Luiz.A.T."/>
            <person name="Zimmer P.D."/>
            <person name="Malone G."/>
            <person name="Dellagostin O."/>
            <person name="de Oliveira A.C."/>
            <person name="Bevan M."/>
            <person name="Bancroft I."/>
            <person name="Minx P."/>
            <person name="Cordum H."/>
            <person name="Wilson R."/>
            <person name="Cheng Z."/>
            <person name="Jin W."/>
            <person name="Jiang J."/>
            <person name="Leong S.A."/>
            <person name="Iwama H."/>
            <person name="Gojobori T."/>
            <person name="Itoh T."/>
            <person name="Niimura Y."/>
            <person name="Fujii Y."/>
            <person name="Habara T."/>
            <person name="Sakai H."/>
            <person name="Sato Y."/>
            <person name="Wilson G."/>
            <person name="Kumar K."/>
            <person name="McCouch S."/>
            <person name="Juretic N."/>
            <person name="Hoen D."/>
            <person name="Wright S."/>
            <person name="Bruskiewich R."/>
            <person name="Bureau T."/>
            <person name="Miyao A."/>
            <person name="Hirochika H."/>
            <person name="Nishikawa T."/>
            <person name="Kadowaki K."/>
            <person name="Sugiura M."/>
            <person name="Burr B."/>
            <person name="Sasaki T."/>
        </authorList>
    </citation>
    <scope>NUCLEOTIDE SEQUENCE [LARGE SCALE GENOMIC DNA]</scope>
    <source>
        <strain evidence="2">cv. Nipponbare</strain>
    </source>
</reference>
<accession>Q5Z7E6</accession>
<name>Q5Z7E6_ORYSJ</name>
<proteinExistence type="predicted"/>
<gene>
    <name evidence="1" type="primary">OSJNBa0092H22.17</name>
</gene>
<protein>
    <submittedName>
        <fullName evidence="1">Uncharacterized protein</fullName>
    </submittedName>
</protein>